<evidence type="ECO:0000256" key="2">
    <source>
        <dbReference type="ARBA" id="ARBA00008389"/>
    </source>
</evidence>
<evidence type="ECO:0000256" key="5">
    <source>
        <dbReference type="ARBA" id="ARBA00022741"/>
    </source>
</evidence>
<dbReference type="Proteomes" id="UP000176420">
    <property type="component" value="Unassembled WGS sequence"/>
</dbReference>
<evidence type="ECO:0000256" key="1">
    <source>
        <dbReference type="ARBA" id="ARBA00000815"/>
    </source>
</evidence>
<dbReference type="GO" id="GO:0000166">
    <property type="term" value="F:nucleotide binding"/>
    <property type="evidence" value="ECO:0007669"/>
    <property type="project" value="UniProtKB-KW"/>
</dbReference>
<organism evidence="9 10">
    <name type="scientific">Candidatus Kerfeldbacteria bacterium RIFOXYB2_FULL_38_14</name>
    <dbReference type="NCBI Taxonomy" id="1798547"/>
    <lineage>
        <taxon>Bacteria</taxon>
        <taxon>Candidatus Kerfeldiibacteriota</taxon>
    </lineage>
</organism>
<evidence type="ECO:0000256" key="4">
    <source>
        <dbReference type="ARBA" id="ARBA00022723"/>
    </source>
</evidence>
<evidence type="ECO:0000256" key="6">
    <source>
        <dbReference type="ARBA" id="ARBA00022801"/>
    </source>
</evidence>
<comment type="similarity">
    <text evidence="2">Belongs to the pyrimidine 5'-nucleotidase family.</text>
</comment>
<keyword evidence="5" id="KW-0547">Nucleotide-binding</keyword>
<dbReference type="PANTHER" id="PTHR13045">
    <property type="entry name" value="5'-NUCLEOTIDASE"/>
    <property type="match status" value="1"/>
</dbReference>
<dbReference type="EMBL" id="MHKI01000009">
    <property type="protein sequence ID" value="OGY87409.1"/>
    <property type="molecule type" value="Genomic_DNA"/>
</dbReference>
<dbReference type="AlphaFoldDB" id="A0A1G2BFT7"/>
<sequence>MNNFKEKIHILADFDGTLTKPYSKQGKPRPSLISALRDGNYLTEEYAQKAHAMYEKYHAVQNDPNVPRGTKKKQMEEWWRAHFSLLIEQGLNKRDLQKIIESEVIELRDYGIDFLDLLNKENIPLVIMSASGIGDAIAMYLAYLGKLTPNIYIITNGFQWDNKGFASGIIEPIITSLNKDETLLKNYPAIYNQVKNRRNVILLGNNLHDIDMIKGFDYEDLFKIGFFGGQKKEDHLQFEQQFDLILEDTSSLAPIIDIVSNWLNK</sequence>
<dbReference type="EC" id="3.1.3.5" evidence="3"/>
<dbReference type="Gene3D" id="3.40.50.1000">
    <property type="entry name" value="HAD superfamily/HAD-like"/>
    <property type="match status" value="1"/>
</dbReference>
<dbReference type="InterPro" id="IPR036412">
    <property type="entry name" value="HAD-like_sf"/>
</dbReference>
<keyword evidence="7" id="KW-0460">Magnesium</keyword>
<dbReference type="InterPro" id="IPR023214">
    <property type="entry name" value="HAD_sf"/>
</dbReference>
<protein>
    <recommendedName>
        <fullName evidence="3">5'-nucleotidase</fullName>
        <ecNumber evidence="3">3.1.3.5</ecNumber>
    </recommendedName>
</protein>
<dbReference type="GO" id="GO:0000287">
    <property type="term" value="F:magnesium ion binding"/>
    <property type="evidence" value="ECO:0007669"/>
    <property type="project" value="InterPro"/>
</dbReference>
<keyword evidence="8" id="KW-0546">Nucleotide metabolism</keyword>
<dbReference type="GO" id="GO:0008253">
    <property type="term" value="F:5'-nucleotidase activity"/>
    <property type="evidence" value="ECO:0007669"/>
    <property type="project" value="UniProtKB-EC"/>
</dbReference>
<comment type="catalytic activity">
    <reaction evidence="1">
        <text>a ribonucleoside 5'-phosphate + H2O = a ribonucleoside + phosphate</text>
        <dbReference type="Rhea" id="RHEA:12484"/>
        <dbReference type="ChEBI" id="CHEBI:15377"/>
        <dbReference type="ChEBI" id="CHEBI:18254"/>
        <dbReference type="ChEBI" id="CHEBI:43474"/>
        <dbReference type="ChEBI" id="CHEBI:58043"/>
        <dbReference type="EC" id="3.1.3.5"/>
    </reaction>
</comment>
<dbReference type="Gene3D" id="1.10.150.340">
    <property type="entry name" value="Pyrimidine 5'-nucleotidase (UMPH-1), N-terminal domain"/>
    <property type="match status" value="1"/>
</dbReference>
<keyword evidence="6" id="KW-0378">Hydrolase</keyword>
<dbReference type="GO" id="GO:0009117">
    <property type="term" value="P:nucleotide metabolic process"/>
    <property type="evidence" value="ECO:0007669"/>
    <property type="project" value="UniProtKB-KW"/>
</dbReference>
<dbReference type="SUPFAM" id="SSF56784">
    <property type="entry name" value="HAD-like"/>
    <property type="match status" value="1"/>
</dbReference>
<comment type="caution">
    <text evidence="9">The sequence shown here is derived from an EMBL/GenBank/DDBJ whole genome shotgun (WGS) entry which is preliminary data.</text>
</comment>
<evidence type="ECO:0000256" key="7">
    <source>
        <dbReference type="ARBA" id="ARBA00022842"/>
    </source>
</evidence>
<evidence type="ECO:0000313" key="9">
    <source>
        <dbReference type="EMBL" id="OGY87409.1"/>
    </source>
</evidence>
<reference evidence="9 10" key="1">
    <citation type="journal article" date="2016" name="Nat. Commun.">
        <title>Thousands of microbial genomes shed light on interconnected biogeochemical processes in an aquifer system.</title>
        <authorList>
            <person name="Anantharaman K."/>
            <person name="Brown C.T."/>
            <person name="Hug L.A."/>
            <person name="Sharon I."/>
            <person name="Castelle C.J."/>
            <person name="Probst A.J."/>
            <person name="Thomas B.C."/>
            <person name="Singh A."/>
            <person name="Wilkins M.J."/>
            <person name="Karaoz U."/>
            <person name="Brodie E.L."/>
            <person name="Williams K.H."/>
            <person name="Hubbard S.S."/>
            <person name="Banfield J.F."/>
        </authorList>
    </citation>
    <scope>NUCLEOTIDE SEQUENCE [LARGE SCALE GENOMIC DNA]</scope>
</reference>
<evidence type="ECO:0000256" key="8">
    <source>
        <dbReference type="ARBA" id="ARBA00023080"/>
    </source>
</evidence>
<proteinExistence type="inferred from homology"/>
<dbReference type="PANTHER" id="PTHR13045:SF0">
    <property type="entry name" value="7-METHYLGUANOSINE PHOSPHATE-SPECIFIC 5'-NUCLEOTIDASE"/>
    <property type="match status" value="1"/>
</dbReference>
<dbReference type="InterPro" id="IPR006434">
    <property type="entry name" value="Pyrimidine_nucleotidase_eu"/>
</dbReference>
<gene>
    <name evidence="9" type="ORF">A2319_05585</name>
</gene>
<accession>A0A1G2BFT7</accession>
<keyword evidence="4" id="KW-0479">Metal-binding</keyword>
<name>A0A1G2BFT7_9BACT</name>
<evidence type="ECO:0000256" key="3">
    <source>
        <dbReference type="ARBA" id="ARBA00012643"/>
    </source>
</evidence>
<dbReference type="Pfam" id="PF05822">
    <property type="entry name" value="UMPH-1"/>
    <property type="match status" value="1"/>
</dbReference>
<evidence type="ECO:0000313" key="10">
    <source>
        <dbReference type="Proteomes" id="UP000176420"/>
    </source>
</evidence>
<dbReference type="GO" id="GO:0005737">
    <property type="term" value="C:cytoplasm"/>
    <property type="evidence" value="ECO:0007669"/>
    <property type="project" value="InterPro"/>
</dbReference>